<dbReference type="PANTHER" id="PTHR46796:SF2">
    <property type="entry name" value="TRANSCRIPTIONAL REGULATORY PROTEIN"/>
    <property type="match status" value="1"/>
</dbReference>
<dbReference type="AlphaFoldDB" id="A0A916XVZ0"/>
<dbReference type="InterPro" id="IPR037923">
    <property type="entry name" value="HTH-like"/>
</dbReference>
<evidence type="ECO:0000256" key="1">
    <source>
        <dbReference type="ARBA" id="ARBA00023015"/>
    </source>
</evidence>
<gene>
    <name evidence="5" type="ORF">GCM10011335_18470</name>
</gene>
<dbReference type="SUPFAM" id="SSF51215">
    <property type="entry name" value="Regulatory protein AraC"/>
    <property type="match status" value="1"/>
</dbReference>
<dbReference type="GO" id="GO:0043565">
    <property type="term" value="F:sequence-specific DNA binding"/>
    <property type="evidence" value="ECO:0007669"/>
    <property type="project" value="InterPro"/>
</dbReference>
<dbReference type="InterPro" id="IPR003313">
    <property type="entry name" value="AraC-bd"/>
</dbReference>
<evidence type="ECO:0000259" key="4">
    <source>
        <dbReference type="PROSITE" id="PS01124"/>
    </source>
</evidence>
<dbReference type="RefSeq" id="WP_188850271.1">
    <property type="nucleotide sequence ID" value="NZ_BMJJ01000003.1"/>
</dbReference>
<evidence type="ECO:0000256" key="3">
    <source>
        <dbReference type="ARBA" id="ARBA00023163"/>
    </source>
</evidence>
<dbReference type="Pfam" id="PF12833">
    <property type="entry name" value="HTH_18"/>
    <property type="match status" value="1"/>
</dbReference>
<dbReference type="GO" id="GO:0003700">
    <property type="term" value="F:DNA-binding transcription factor activity"/>
    <property type="evidence" value="ECO:0007669"/>
    <property type="project" value="InterPro"/>
</dbReference>
<dbReference type="Pfam" id="PF02311">
    <property type="entry name" value="AraC_binding"/>
    <property type="match status" value="1"/>
</dbReference>
<organism evidence="5 6">
    <name type="scientific">Aureimonas glaciei</name>
    <dbReference type="NCBI Taxonomy" id="1776957"/>
    <lineage>
        <taxon>Bacteria</taxon>
        <taxon>Pseudomonadati</taxon>
        <taxon>Pseudomonadota</taxon>
        <taxon>Alphaproteobacteria</taxon>
        <taxon>Hyphomicrobiales</taxon>
        <taxon>Aurantimonadaceae</taxon>
        <taxon>Aureimonas</taxon>
    </lineage>
</organism>
<dbReference type="Proteomes" id="UP000613160">
    <property type="component" value="Unassembled WGS sequence"/>
</dbReference>
<dbReference type="Gene3D" id="1.10.10.60">
    <property type="entry name" value="Homeodomain-like"/>
    <property type="match status" value="1"/>
</dbReference>
<keyword evidence="2" id="KW-0238">DNA-binding</keyword>
<name>A0A916XVZ0_9HYPH</name>
<dbReference type="SUPFAM" id="SSF46689">
    <property type="entry name" value="Homeodomain-like"/>
    <property type="match status" value="2"/>
</dbReference>
<dbReference type="PROSITE" id="PS01124">
    <property type="entry name" value="HTH_ARAC_FAMILY_2"/>
    <property type="match status" value="1"/>
</dbReference>
<dbReference type="EMBL" id="BMJJ01000003">
    <property type="protein sequence ID" value="GGD15998.1"/>
    <property type="molecule type" value="Genomic_DNA"/>
</dbReference>
<dbReference type="SMART" id="SM00342">
    <property type="entry name" value="HTH_ARAC"/>
    <property type="match status" value="1"/>
</dbReference>
<keyword evidence="1" id="KW-0805">Transcription regulation</keyword>
<proteinExistence type="predicted"/>
<dbReference type="InterPro" id="IPR050204">
    <property type="entry name" value="AraC_XylS_family_regulators"/>
</dbReference>
<dbReference type="InterPro" id="IPR009057">
    <property type="entry name" value="Homeodomain-like_sf"/>
</dbReference>
<keyword evidence="6" id="KW-1185">Reference proteome</keyword>
<evidence type="ECO:0000313" key="5">
    <source>
        <dbReference type="EMBL" id="GGD15998.1"/>
    </source>
</evidence>
<reference evidence="5" key="1">
    <citation type="journal article" date="2014" name="Int. J. Syst. Evol. Microbiol.">
        <title>Complete genome sequence of Corynebacterium casei LMG S-19264T (=DSM 44701T), isolated from a smear-ripened cheese.</title>
        <authorList>
            <consortium name="US DOE Joint Genome Institute (JGI-PGF)"/>
            <person name="Walter F."/>
            <person name="Albersmeier A."/>
            <person name="Kalinowski J."/>
            <person name="Ruckert C."/>
        </authorList>
    </citation>
    <scope>NUCLEOTIDE SEQUENCE</scope>
    <source>
        <strain evidence="5">CGMCC 1.15493</strain>
    </source>
</reference>
<dbReference type="PANTHER" id="PTHR46796">
    <property type="entry name" value="HTH-TYPE TRANSCRIPTIONAL ACTIVATOR RHAS-RELATED"/>
    <property type="match status" value="1"/>
</dbReference>
<sequence length="288" mass="32027">MSNALRVAKGAFGRVALLDMDRPLVRHAHPHCHVLLKVEGADTQFSVRDRIVPLRDDSAVLINAWEPHAYAHHPGQPATIILALYIEPKWLQAFRPNWRGSGAPDFFTDSVGGTTHHIVRLTHELAEAMVQEPGNAAAHELLLAELMIAVIERFTPWQDIVPSLRLRAAASGVDPRIRRAVDLIRSAPGEVTDMDSLARDAGLSRAHFFRLFETTLNVSPRVYLNVVRLEQAVHSVVDGKEPFLRIADRLGFSTPAHFSRFFHDHAGSSPTAFRAVSGLTSRDFETPR</sequence>
<reference evidence="5" key="2">
    <citation type="submission" date="2020-09" db="EMBL/GenBank/DDBJ databases">
        <authorList>
            <person name="Sun Q."/>
            <person name="Zhou Y."/>
        </authorList>
    </citation>
    <scope>NUCLEOTIDE SEQUENCE</scope>
    <source>
        <strain evidence="5">CGMCC 1.15493</strain>
    </source>
</reference>
<accession>A0A916XVZ0</accession>
<comment type="caution">
    <text evidence="5">The sequence shown here is derived from an EMBL/GenBank/DDBJ whole genome shotgun (WGS) entry which is preliminary data.</text>
</comment>
<evidence type="ECO:0000313" key="6">
    <source>
        <dbReference type="Proteomes" id="UP000613160"/>
    </source>
</evidence>
<keyword evidence="3" id="KW-0804">Transcription</keyword>
<feature type="domain" description="HTH araC/xylS-type" evidence="4">
    <location>
        <begin position="178"/>
        <end position="276"/>
    </location>
</feature>
<protein>
    <submittedName>
        <fullName evidence="5">Transcriptional regulator</fullName>
    </submittedName>
</protein>
<evidence type="ECO:0000256" key="2">
    <source>
        <dbReference type="ARBA" id="ARBA00023125"/>
    </source>
</evidence>
<dbReference type="InterPro" id="IPR018060">
    <property type="entry name" value="HTH_AraC"/>
</dbReference>